<dbReference type="VEuPathDB" id="VectorBase:SSCA004715"/>
<feature type="domain" description="Ubiquinol-cytochrome C reductase hinge" evidence="10">
    <location>
        <begin position="20"/>
        <end position="82"/>
    </location>
</feature>
<evidence type="ECO:0000313" key="11">
    <source>
        <dbReference type="EMBL" id="KPM11055.1"/>
    </source>
</evidence>
<evidence type="ECO:0000256" key="7">
    <source>
        <dbReference type="ARBA" id="ARBA00023128"/>
    </source>
</evidence>
<sequence>MEKIVPKVLAEEEEEEELVDPMEKLKEKCSSEHCQSWKDKYDACNERVNSRKQTTESCFEELVDFLHCVDHCVAPKLFKHLK</sequence>
<dbReference type="PANTHER" id="PTHR15336:SF0">
    <property type="entry name" value="CYTOCHROME B-C1 COMPLEX SUBUNIT 6, MITOCHONDRIAL"/>
    <property type="match status" value="1"/>
</dbReference>
<name>A0A132AKF6_SARSC</name>
<dbReference type="GO" id="GO:0006122">
    <property type="term" value="P:mitochondrial electron transport, ubiquinol to cytochrome c"/>
    <property type="evidence" value="ECO:0007669"/>
    <property type="project" value="InterPro"/>
</dbReference>
<accession>A0A132AKF6</accession>
<proteinExistence type="inferred from homology"/>
<evidence type="ECO:0000256" key="2">
    <source>
        <dbReference type="ARBA" id="ARBA00006498"/>
    </source>
</evidence>
<keyword evidence="4 9" id="KW-0679">Respiratory chain</keyword>
<dbReference type="Gene3D" id="1.10.287.20">
    <property type="entry name" value="Ubiquinol-cytochrome C reductase hinge domain"/>
    <property type="match status" value="1"/>
</dbReference>
<comment type="caution">
    <text evidence="11">The sequence shown here is derived from an EMBL/GenBank/DDBJ whole genome shotgun (WGS) entry which is preliminary data.</text>
</comment>
<evidence type="ECO:0000256" key="1">
    <source>
        <dbReference type="ARBA" id="ARBA00004137"/>
    </source>
</evidence>
<evidence type="ECO:0000256" key="5">
    <source>
        <dbReference type="ARBA" id="ARBA00022792"/>
    </source>
</evidence>
<dbReference type="InterPro" id="IPR036811">
    <property type="entry name" value="Ubol_cytC_Rdtase_hinge_dom_sf"/>
</dbReference>
<evidence type="ECO:0000256" key="3">
    <source>
        <dbReference type="ARBA" id="ARBA00022448"/>
    </source>
</evidence>
<keyword evidence="7 9" id="KW-0496">Mitochondrion</keyword>
<keyword evidence="6 9" id="KW-0249">Electron transport</keyword>
<evidence type="ECO:0000256" key="9">
    <source>
        <dbReference type="PIRNR" id="PIRNR000019"/>
    </source>
</evidence>
<evidence type="ECO:0000313" key="12">
    <source>
        <dbReference type="Proteomes" id="UP000616769"/>
    </source>
</evidence>
<dbReference type="InterPro" id="IPR023184">
    <property type="entry name" value="Ubol_cytC_Rdtase_hinge_dom"/>
</dbReference>
<comment type="subcellular location">
    <subcellularLocation>
        <location evidence="1">Mitochondrion inner membrane</location>
        <topology evidence="1">Peripheral membrane protein</topology>
        <orientation evidence="1">Intermembrane side</orientation>
    </subcellularLocation>
</comment>
<reference evidence="11 12" key="1">
    <citation type="journal article" date="2015" name="Parasit. Vectors">
        <title>Draft genome of the scabies mite.</title>
        <authorList>
            <person name="Rider S.D.Jr."/>
            <person name="Morgan M.S."/>
            <person name="Arlian L.G."/>
        </authorList>
    </citation>
    <scope>NUCLEOTIDE SEQUENCE [LARGE SCALE GENOMIC DNA]</scope>
    <source>
        <strain evidence="11">Arlian Lab</strain>
    </source>
</reference>
<dbReference type="InterPro" id="IPR003422">
    <property type="entry name" value="Cyt_b-c1_6"/>
</dbReference>
<dbReference type="AlphaFoldDB" id="A0A132AKF6"/>
<gene>
    <name evidence="11" type="ORF">QR98_0096210</name>
</gene>
<dbReference type="PIRSF" id="PIRSF000019">
    <property type="entry name" value="Bc1_11K"/>
    <property type="match status" value="1"/>
</dbReference>
<dbReference type="OMA" id="NTCNDRV"/>
<dbReference type="SUPFAM" id="SSF81531">
    <property type="entry name" value="Non-heme 11 kDa protein of cytochrome bc1 complex (Ubiquinol-cytochrome c reductase)"/>
    <property type="match status" value="1"/>
</dbReference>
<keyword evidence="8 9" id="KW-0472">Membrane</keyword>
<evidence type="ECO:0000256" key="6">
    <source>
        <dbReference type="ARBA" id="ARBA00022982"/>
    </source>
</evidence>
<dbReference type="PANTHER" id="PTHR15336">
    <property type="entry name" value="UBIQUINOL-CYTOCHROME C REDUCTASE COMPLEX 7.8 KDA PROTEIN"/>
    <property type="match status" value="1"/>
</dbReference>
<protein>
    <recommendedName>
        <fullName evidence="9">Cytochrome b-c1 complex subunit 6</fullName>
    </recommendedName>
</protein>
<evidence type="ECO:0000259" key="10">
    <source>
        <dbReference type="Pfam" id="PF02320"/>
    </source>
</evidence>
<keyword evidence="3 9" id="KW-0813">Transport</keyword>
<dbReference type="Proteomes" id="UP000616769">
    <property type="component" value="Unassembled WGS sequence"/>
</dbReference>
<dbReference type="FunFam" id="1.10.287.20:FF:000005">
    <property type="entry name" value="Cytochrome b-c1 complex subunit 6"/>
    <property type="match status" value="1"/>
</dbReference>
<comment type="similarity">
    <text evidence="2 9">Belongs to the UQCRH/QCR6 family.</text>
</comment>
<dbReference type="GO" id="GO:0005743">
    <property type="term" value="C:mitochondrial inner membrane"/>
    <property type="evidence" value="ECO:0007669"/>
    <property type="project" value="UniProtKB-SubCell"/>
</dbReference>
<organism evidence="11 12">
    <name type="scientific">Sarcoptes scabiei</name>
    <name type="common">Itch mite</name>
    <name type="synonym">Acarus scabiei</name>
    <dbReference type="NCBI Taxonomy" id="52283"/>
    <lineage>
        <taxon>Eukaryota</taxon>
        <taxon>Metazoa</taxon>
        <taxon>Ecdysozoa</taxon>
        <taxon>Arthropoda</taxon>
        <taxon>Chelicerata</taxon>
        <taxon>Arachnida</taxon>
        <taxon>Acari</taxon>
        <taxon>Acariformes</taxon>
        <taxon>Sarcoptiformes</taxon>
        <taxon>Astigmata</taxon>
        <taxon>Psoroptidia</taxon>
        <taxon>Sarcoptoidea</taxon>
        <taxon>Sarcoptidae</taxon>
        <taxon>Sarcoptinae</taxon>
        <taxon>Sarcoptes</taxon>
    </lineage>
</organism>
<comment type="function">
    <text evidence="9">Component of the ubiquinol-cytochrome c oxidoreductase, a multisubunit transmembrane complex that is part of the mitochondrial electron transport chain which drives oxidative phosphorylation.</text>
</comment>
<dbReference type="Pfam" id="PF02320">
    <property type="entry name" value="UCR_hinge"/>
    <property type="match status" value="1"/>
</dbReference>
<keyword evidence="5 9" id="KW-0999">Mitochondrion inner membrane</keyword>
<evidence type="ECO:0000256" key="8">
    <source>
        <dbReference type="ARBA" id="ARBA00023136"/>
    </source>
</evidence>
<dbReference type="EMBL" id="JXLN01016344">
    <property type="protein sequence ID" value="KPM11055.1"/>
    <property type="molecule type" value="Genomic_DNA"/>
</dbReference>
<evidence type="ECO:0000256" key="4">
    <source>
        <dbReference type="ARBA" id="ARBA00022660"/>
    </source>
</evidence>